<dbReference type="AlphaFoldDB" id="A0A8T2G3W2"/>
<reference evidence="1 2" key="1">
    <citation type="submission" date="2020-12" db="EMBL/GenBank/DDBJ databases">
        <title>Concerted genomic and epigenomic changes stabilize Arabidopsis allopolyploids.</title>
        <authorList>
            <person name="Chen Z."/>
        </authorList>
    </citation>
    <scope>NUCLEOTIDE SEQUENCE [LARGE SCALE GENOMIC DNA]</scope>
    <source>
        <strain evidence="1">As9502</strain>
        <tissue evidence="1">Leaf</tissue>
    </source>
</reference>
<name>A0A8T2G3W2_ARASU</name>
<accession>A0A8T2G3W2</accession>
<dbReference type="EMBL" id="JAEFBJ010000002">
    <property type="protein sequence ID" value="KAG7643335.1"/>
    <property type="molecule type" value="Genomic_DNA"/>
</dbReference>
<comment type="caution">
    <text evidence="1">The sequence shown here is derived from an EMBL/GenBank/DDBJ whole genome shotgun (WGS) entry which is preliminary data.</text>
</comment>
<keyword evidence="2" id="KW-1185">Reference proteome</keyword>
<evidence type="ECO:0000313" key="1">
    <source>
        <dbReference type="EMBL" id="KAG7643335.1"/>
    </source>
</evidence>
<organism evidence="1 2">
    <name type="scientific">Arabidopsis suecica</name>
    <name type="common">Swedish thale-cress</name>
    <name type="synonym">Cardaminopsis suecica</name>
    <dbReference type="NCBI Taxonomy" id="45249"/>
    <lineage>
        <taxon>Eukaryota</taxon>
        <taxon>Viridiplantae</taxon>
        <taxon>Streptophyta</taxon>
        <taxon>Embryophyta</taxon>
        <taxon>Tracheophyta</taxon>
        <taxon>Spermatophyta</taxon>
        <taxon>Magnoliopsida</taxon>
        <taxon>eudicotyledons</taxon>
        <taxon>Gunneridae</taxon>
        <taxon>Pentapetalae</taxon>
        <taxon>rosids</taxon>
        <taxon>malvids</taxon>
        <taxon>Brassicales</taxon>
        <taxon>Brassicaceae</taxon>
        <taxon>Camelineae</taxon>
        <taxon>Arabidopsis</taxon>
    </lineage>
</organism>
<dbReference type="Proteomes" id="UP000694251">
    <property type="component" value="Chromosome 2"/>
</dbReference>
<gene>
    <name evidence="1" type="ORF">ISN44_As02g031540</name>
</gene>
<sequence length="46" mass="5138">MGLKGTRKVKSEGLTLQPKRQLPVDTEASTVLEALINGRSSFRFYN</sequence>
<protein>
    <submittedName>
        <fullName evidence="1">Uncharacterized protein</fullName>
    </submittedName>
</protein>
<proteinExistence type="predicted"/>
<evidence type="ECO:0000313" key="2">
    <source>
        <dbReference type="Proteomes" id="UP000694251"/>
    </source>
</evidence>